<dbReference type="AlphaFoldDB" id="A0A7S1I9S9"/>
<evidence type="ECO:0000313" key="2">
    <source>
        <dbReference type="EMBL" id="CAD9005668.1"/>
    </source>
</evidence>
<dbReference type="PANTHER" id="PTHR32251">
    <property type="entry name" value="3-OXO-5-ALPHA-STEROID 4-DEHYDROGENASE"/>
    <property type="match status" value="1"/>
</dbReference>
<dbReference type="PANTHER" id="PTHR32251:SF15">
    <property type="entry name" value="3-OXO-5-ALPHA-STEROID 4-DEHYDROGENASE (DUF1295)"/>
    <property type="match status" value="1"/>
</dbReference>
<keyword evidence="1" id="KW-1133">Transmembrane helix</keyword>
<feature type="transmembrane region" description="Helical" evidence="1">
    <location>
        <begin position="102"/>
        <end position="121"/>
    </location>
</feature>
<dbReference type="Pfam" id="PF06966">
    <property type="entry name" value="DUF1295"/>
    <property type="match status" value="1"/>
</dbReference>
<evidence type="ECO:0008006" key="3">
    <source>
        <dbReference type="Google" id="ProtNLM"/>
    </source>
</evidence>
<dbReference type="GO" id="GO:0016020">
    <property type="term" value="C:membrane"/>
    <property type="evidence" value="ECO:0007669"/>
    <property type="project" value="TreeGrafter"/>
</dbReference>
<evidence type="ECO:0000256" key="1">
    <source>
        <dbReference type="SAM" id="Phobius"/>
    </source>
</evidence>
<protein>
    <recommendedName>
        <fullName evidence="3">Steroid 5-alpha reductase C-terminal domain-containing protein</fullName>
    </recommendedName>
</protein>
<name>A0A7S1I9S9_9EUGL</name>
<dbReference type="Gene3D" id="1.20.120.1630">
    <property type="match status" value="1"/>
</dbReference>
<organism evidence="2">
    <name type="scientific">Eutreptiella gymnastica</name>
    <dbReference type="NCBI Taxonomy" id="73025"/>
    <lineage>
        <taxon>Eukaryota</taxon>
        <taxon>Discoba</taxon>
        <taxon>Euglenozoa</taxon>
        <taxon>Euglenida</taxon>
        <taxon>Spirocuta</taxon>
        <taxon>Euglenophyceae</taxon>
        <taxon>Eutreptiales</taxon>
        <taxon>Eutreptiaceae</taxon>
        <taxon>Eutreptiella</taxon>
    </lineage>
</organism>
<feature type="transmembrane region" description="Helical" evidence="1">
    <location>
        <begin position="206"/>
        <end position="230"/>
    </location>
</feature>
<reference evidence="2" key="1">
    <citation type="submission" date="2021-01" db="EMBL/GenBank/DDBJ databases">
        <authorList>
            <person name="Corre E."/>
            <person name="Pelletier E."/>
            <person name="Niang G."/>
            <person name="Scheremetjew M."/>
            <person name="Finn R."/>
            <person name="Kale V."/>
            <person name="Holt S."/>
            <person name="Cochrane G."/>
            <person name="Meng A."/>
            <person name="Brown T."/>
            <person name="Cohen L."/>
        </authorList>
    </citation>
    <scope>NUCLEOTIDE SEQUENCE</scope>
    <source>
        <strain evidence="2">NIES-381</strain>
    </source>
</reference>
<dbReference type="EMBL" id="HBGA01045815">
    <property type="protein sequence ID" value="CAD9005668.1"/>
    <property type="molecule type" value="Transcribed_RNA"/>
</dbReference>
<feature type="transmembrane region" description="Helical" evidence="1">
    <location>
        <begin position="315"/>
        <end position="336"/>
    </location>
</feature>
<feature type="transmembrane region" description="Helical" evidence="1">
    <location>
        <begin position="128"/>
        <end position="149"/>
    </location>
</feature>
<sequence length="367" mass="40082">MAFVAAYSWAATGYAPQELYTLTVPTSGVRSIVGRGPVPMARYPFVPNPMRPQATTAPSEAAPQEPEAEERDVKTLMVVRLTAFTLLCNAAQRWIIELLSIAHLPYVLLGMCLLPPCLGFWKSEYTVSYGYGTATALSALAIYTSAAHFGCAPLALAHCILIILYGVRLNLYLLYRETCIPKFRLFRERIEERATQRGPRLARAPFVVSCGFLYMGLVAPLMLSASWASLSAGHPMTIIFQALIGLAYLGFAIASFGDLQKSYAKSKNPGLVTGGIYSWLRHPNYTGEQLMWTASFLAGALAYFSAQAFTLAQGAYLLVSLLGCVGINFVLAQATAQLEKRQAEKYGNDDEYKSWIGSSWAGFGVSQ</sequence>
<gene>
    <name evidence="2" type="ORF">EGYM00392_LOCUS16756</name>
</gene>
<keyword evidence="1" id="KW-0472">Membrane</keyword>
<dbReference type="PROSITE" id="PS50244">
    <property type="entry name" value="S5A_REDUCTASE"/>
    <property type="match status" value="1"/>
</dbReference>
<dbReference type="InterPro" id="IPR010721">
    <property type="entry name" value="UstE-like"/>
</dbReference>
<feature type="transmembrane region" description="Helical" evidence="1">
    <location>
        <begin position="290"/>
        <end position="309"/>
    </location>
</feature>
<feature type="transmembrane region" description="Helical" evidence="1">
    <location>
        <begin position="155"/>
        <end position="175"/>
    </location>
</feature>
<accession>A0A7S1I9S9</accession>
<proteinExistence type="predicted"/>
<keyword evidence="1" id="KW-0812">Transmembrane</keyword>
<feature type="transmembrane region" description="Helical" evidence="1">
    <location>
        <begin position="236"/>
        <end position="257"/>
    </location>
</feature>